<dbReference type="GO" id="GO:0005524">
    <property type="term" value="F:ATP binding"/>
    <property type="evidence" value="ECO:0007669"/>
    <property type="project" value="UniProtKB-UniRule"/>
</dbReference>
<proteinExistence type="predicted"/>
<keyword evidence="5" id="KW-1185">Reference proteome</keyword>
<dbReference type="PROSITE" id="PS50011">
    <property type="entry name" value="PROTEIN_KINASE_DOM"/>
    <property type="match status" value="1"/>
</dbReference>
<gene>
    <name evidence="4" type="ORF">C8A03DRAFT_19543</name>
</gene>
<dbReference type="SUPFAM" id="SSF56112">
    <property type="entry name" value="Protein kinase-like (PK-like)"/>
    <property type="match status" value="1"/>
</dbReference>
<dbReference type="InterPro" id="IPR050235">
    <property type="entry name" value="CK1_Ser-Thr_kinase"/>
</dbReference>
<reference evidence="4" key="1">
    <citation type="journal article" date="2023" name="Mol. Phylogenet. Evol.">
        <title>Genome-scale phylogeny and comparative genomics of the fungal order Sordariales.</title>
        <authorList>
            <person name="Hensen N."/>
            <person name="Bonometti L."/>
            <person name="Westerberg I."/>
            <person name="Brannstrom I.O."/>
            <person name="Guillou S."/>
            <person name="Cros-Aarteil S."/>
            <person name="Calhoun S."/>
            <person name="Haridas S."/>
            <person name="Kuo A."/>
            <person name="Mondo S."/>
            <person name="Pangilinan J."/>
            <person name="Riley R."/>
            <person name="LaButti K."/>
            <person name="Andreopoulos B."/>
            <person name="Lipzen A."/>
            <person name="Chen C."/>
            <person name="Yan M."/>
            <person name="Daum C."/>
            <person name="Ng V."/>
            <person name="Clum A."/>
            <person name="Steindorff A."/>
            <person name="Ohm R.A."/>
            <person name="Martin F."/>
            <person name="Silar P."/>
            <person name="Natvig D.O."/>
            <person name="Lalanne C."/>
            <person name="Gautier V."/>
            <person name="Ament-Velasquez S.L."/>
            <person name="Kruys A."/>
            <person name="Hutchinson M.I."/>
            <person name="Powell A.J."/>
            <person name="Barry K."/>
            <person name="Miller A.N."/>
            <person name="Grigoriev I.V."/>
            <person name="Debuchy R."/>
            <person name="Gladieux P."/>
            <person name="Hiltunen Thoren M."/>
            <person name="Johannesson H."/>
        </authorList>
    </citation>
    <scope>NUCLEOTIDE SEQUENCE</scope>
    <source>
        <strain evidence="4">CBS 532.94</strain>
    </source>
</reference>
<dbReference type="PROSITE" id="PS00107">
    <property type="entry name" value="PROTEIN_KINASE_ATP"/>
    <property type="match status" value="1"/>
</dbReference>
<dbReference type="InterPro" id="IPR017441">
    <property type="entry name" value="Protein_kinase_ATP_BS"/>
</dbReference>
<comment type="caution">
    <text evidence="4">The sequence shown here is derived from an EMBL/GenBank/DDBJ whole genome shotgun (WGS) entry which is preliminary data.</text>
</comment>
<dbReference type="InterPro" id="IPR000719">
    <property type="entry name" value="Prot_kinase_dom"/>
</dbReference>
<keyword evidence="1" id="KW-0547">Nucleotide-binding</keyword>
<sequence>MNSRLRCGSLANVSRDARVGDKYRIGGKIGSGSFGVIYKGTNVISGEELAIKLESVEVEHPQLKHEADVYKSLAGGVGIPFIRWYGTESDYHVMVLDLLGPPGSVGAYSWVETSVSLKRSCAAALRQAERLVVATQWLAALRRHSQAANNGVMKSTTCGGPAGRTGRTRSQSFRVRDKPVKRESIGLGIDPGRQSWVGRLEDRASRAVPGSTGSSIDLEDPGTEVAGEEAGI</sequence>
<feature type="domain" description="Protein kinase" evidence="3">
    <location>
        <begin position="23"/>
        <end position="232"/>
    </location>
</feature>
<feature type="region of interest" description="Disordered" evidence="2">
    <location>
        <begin position="151"/>
        <end position="177"/>
    </location>
</feature>
<accession>A0AAN7C133</accession>
<evidence type="ECO:0000313" key="4">
    <source>
        <dbReference type="EMBL" id="KAK4233379.1"/>
    </source>
</evidence>
<dbReference type="Proteomes" id="UP001303760">
    <property type="component" value="Unassembled WGS sequence"/>
</dbReference>
<feature type="binding site" evidence="1">
    <location>
        <position position="52"/>
    </location>
    <ligand>
        <name>ATP</name>
        <dbReference type="ChEBI" id="CHEBI:30616"/>
    </ligand>
</feature>
<organism evidence="4 5">
    <name type="scientific">Achaetomium macrosporum</name>
    <dbReference type="NCBI Taxonomy" id="79813"/>
    <lineage>
        <taxon>Eukaryota</taxon>
        <taxon>Fungi</taxon>
        <taxon>Dikarya</taxon>
        <taxon>Ascomycota</taxon>
        <taxon>Pezizomycotina</taxon>
        <taxon>Sordariomycetes</taxon>
        <taxon>Sordariomycetidae</taxon>
        <taxon>Sordariales</taxon>
        <taxon>Chaetomiaceae</taxon>
        <taxon>Achaetomium</taxon>
    </lineage>
</organism>
<evidence type="ECO:0000256" key="1">
    <source>
        <dbReference type="PROSITE-ProRule" id="PRU10141"/>
    </source>
</evidence>
<dbReference type="PANTHER" id="PTHR11909">
    <property type="entry name" value="CASEIN KINASE-RELATED"/>
    <property type="match status" value="1"/>
</dbReference>
<reference evidence="4" key="2">
    <citation type="submission" date="2023-05" db="EMBL/GenBank/DDBJ databases">
        <authorList>
            <consortium name="Lawrence Berkeley National Laboratory"/>
            <person name="Steindorff A."/>
            <person name="Hensen N."/>
            <person name="Bonometti L."/>
            <person name="Westerberg I."/>
            <person name="Brannstrom I.O."/>
            <person name="Guillou S."/>
            <person name="Cros-Aarteil S."/>
            <person name="Calhoun S."/>
            <person name="Haridas S."/>
            <person name="Kuo A."/>
            <person name="Mondo S."/>
            <person name="Pangilinan J."/>
            <person name="Riley R."/>
            <person name="Labutti K."/>
            <person name="Andreopoulos B."/>
            <person name="Lipzen A."/>
            <person name="Chen C."/>
            <person name="Yanf M."/>
            <person name="Daum C."/>
            <person name="Ng V."/>
            <person name="Clum A."/>
            <person name="Ohm R."/>
            <person name="Martin F."/>
            <person name="Silar P."/>
            <person name="Natvig D."/>
            <person name="Lalanne C."/>
            <person name="Gautier V."/>
            <person name="Ament-Velasquez S.L."/>
            <person name="Kruys A."/>
            <person name="Hutchinson M.I."/>
            <person name="Powell A.J."/>
            <person name="Barry K."/>
            <person name="Miller A.N."/>
            <person name="Grigoriev I.V."/>
            <person name="Debuchy R."/>
            <person name="Gladieux P."/>
            <person name="Thoren M.H."/>
            <person name="Johannesson H."/>
        </authorList>
    </citation>
    <scope>NUCLEOTIDE SEQUENCE</scope>
    <source>
        <strain evidence="4">CBS 532.94</strain>
    </source>
</reference>
<feature type="region of interest" description="Disordered" evidence="2">
    <location>
        <begin position="200"/>
        <end position="232"/>
    </location>
</feature>
<dbReference type="EMBL" id="MU860573">
    <property type="protein sequence ID" value="KAK4233379.1"/>
    <property type="molecule type" value="Genomic_DNA"/>
</dbReference>
<name>A0AAN7C133_9PEZI</name>
<evidence type="ECO:0000259" key="3">
    <source>
        <dbReference type="PROSITE" id="PS50011"/>
    </source>
</evidence>
<keyword evidence="1" id="KW-0067">ATP-binding</keyword>
<dbReference type="Gene3D" id="3.30.200.20">
    <property type="entry name" value="Phosphorylase Kinase, domain 1"/>
    <property type="match status" value="1"/>
</dbReference>
<dbReference type="AlphaFoldDB" id="A0AAN7C133"/>
<dbReference type="InterPro" id="IPR011009">
    <property type="entry name" value="Kinase-like_dom_sf"/>
</dbReference>
<dbReference type="GO" id="GO:0004672">
    <property type="term" value="F:protein kinase activity"/>
    <property type="evidence" value="ECO:0007669"/>
    <property type="project" value="InterPro"/>
</dbReference>
<evidence type="ECO:0000313" key="5">
    <source>
        <dbReference type="Proteomes" id="UP001303760"/>
    </source>
</evidence>
<evidence type="ECO:0000256" key="2">
    <source>
        <dbReference type="SAM" id="MobiDB-lite"/>
    </source>
</evidence>
<protein>
    <recommendedName>
        <fullName evidence="3">Protein kinase domain-containing protein</fullName>
    </recommendedName>
</protein>